<evidence type="ECO:0000256" key="7">
    <source>
        <dbReference type="ARBA" id="ARBA00023180"/>
    </source>
</evidence>
<keyword evidence="8" id="KW-0807">Transducer</keyword>
<keyword evidence="3" id="KW-1133">Transmembrane helix</keyword>
<proteinExistence type="predicted"/>
<dbReference type="OrthoDB" id="411630at2759"/>
<reference evidence="12" key="1">
    <citation type="submission" date="2025-08" db="UniProtKB">
        <authorList>
            <consortium name="RefSeq"/>
        </authorList>
    </citation>
    <scope>IDENTIFICATION</scope>
</reference>
<evidence type="ECO:0000256" key="4">
    <source>
        <dbReference type="ARBA" id="ARBA00023040"/>
    </source>
</evidence>
<feature type="compositionally biased region" description="Basic residues" evidence="9">
    <location>
        <begin position="85"/>
        <end position="94"/>
    </location>
</feature>
<evidence type="ECO:0000256" key="5">
    <source>
        <dbReference type="ARBA" id="ARBA00023136"/>
    </source>
</evidence>
<dbReference type="PANTHER" id="PTHR10519:SF46">
    <property type="entry name" value="METABOTROPIC GABA-B RECEPTOR SUBTYPE 3, ISOFORM A"/>
    <property type="match status" value="1"/>
</dbReference>
<sequence>MRIIQPGPRTRYGQWPAVGLRLLLALAWTTAAAAAMESSAELQALGYEAISPGSASISTSSSPPGESTVAGGGIGSAPRSDWKYKRTKVKRRQQRLNSHSNLPGSTNASHAHSHHPLVNLPPRQRYLKVNQVFESERRMSPAEVQRNHGKIVLLGLFELSTSRGPRPDGLSELGAATMAVEHINRKRLLPGYTLELVTNDTQCDPGVGVDRFFHAIYTQPSTRMVMLLGSACSEVTESLAKVVPYWNIVQVSFGSTSPALSDRREFPYFYRTVAPDSSHNPARIAFIRKFGWGTVTTFSQNEEVHSLAVNNLVTELEAANISCAATITFAATDFKEQLLLLRVSRINATSAPDY</sequence>
<name>A0A6P4FRW6_DRORH</name>
<dbReference type="GO" id="GO:0004965">
    <property type="term" value="F:G protein-coupled GABA receptor activity"/>
    <property type="evidence" value="ECO:0007669"/>
    <property type="project" value="InterPro"/>
</dbReference>
<gene>
    <name evidence="12" type="primary">LOC108054011</name>
</gene>
<protein>
    <submittedName>
        <fullName evidence="12">Gamma-aminobutyric acid type B receptor subunit 1 isoform X1</fullName>
    </submittedName>
</protein>
<dbReference type="CDD" id="cd06366">
    <property type="entry name" value="PBP1_GABAb_receptor"/>
    <property type="match status" value="1"/>
</dbReference>
<keyword evidence="5" id="KW-0472">Membrane</keyword>
<keyword evidence="7" id="KW-0325">Glycoprotein</keyword>
<evidence type="ECO:0000313" key="12">
    <source>
        <dbReference type="RefSeq" id="XP_016992249.1"/>
    </source>
</evidence>
<keyword evidence="2" id="KW-0812">Transmembrane</keyword>
<feature type="domain" description="Receptor ligand binding region" evidence="11">
    <location>
        <begin position="173"/>
        <end position="330"/>
    </location>
</feature>
<evidence type="ECO:0000259" key="11">
    <source>
        <dbReference type="Pfam" id="PF01094"/>
    </source>
</evidence>
<keyword evidence="4" id="KW-0297">G-protein coupled receptor</keyword>
<dbReference type="InterPro" id="IPR001828">
    <property type="entry name" value="ANF_lig-bd_rcpt"/>
</dbReference>
<dbReference type="Pfam" id="PF01094">
    <property type="entry name" value="ANF_receptor"/>
    <property type="match status" value="1"/>
</dbReference>
<dbReference type="InterPro" id="IPR028082">
    <property type="entry name" value="Peripla_BP_I"/>
</dbReference>
<keyword evidence="10" id="KW-0732">Signal</keyword>
<evidence type="ECO:0000256" key="1">
    <source>
        <dbReference type="ARBA" id="ARBA00004370"/>
    </source>
</evidence>
<dbReference type="Gene3D" id="3.40.50.2300">
    <property type="match status" value="2"/>
</dbReference>
<dbReference type="GO" id="GO:0007214">
    <property type="term" value="P:gamma-aminobutyric acid signaling pathway"/>
    <property type="evidence" value="ECO:0007669"/>
    <property type="project" value="TreeGrafter"/>
</dbReference>
<feature type="region of interest" description="Disordered" evidence="9">
    <location>
        <begin position="53"/>
        <end position="121"/>
    </location>
</feature>
<evidence type="ECO:0000256" key="8">
    <source>
        <dbReference type="ARBA" id="ARBA00023224"/>
    </source>
</evidence>
<dbReference type="AlphaFoldDB" id="A0A6P4FRW6"/>
<dbReference type="FunFam" id="3.40.50.2300:FF:000751">
    <property type="match status" value="1"/>
</dbReference>
<feature type="compositionally biased region" description="Low complexity" evidence="9">
    <location>
        <begin position="53"/>
        <end position="68"/>
    </location>
</feature>
<dbReference type="PRINTS" id="PR01176">
    <property type="entry name" value="GABABRECEPTR"/>
</dbReference>
<feature type="compositionally biased region" description="Polar residues" evidence="9">
    <location>
        <begin position="95"/>
        <end position="110"/>
    </location>
</feature>
<dbReference type="GO" id="GO:0038039">
    <property type="term" value="C:G protein-coupled receptor heterodimeric complex"/>
    <property type="evidence" value="ECO:0007669"/>
    <property type="project" value="TreeGrafter"/>
</dbReference>
<comment type="subcellular location">
    <subcellularLocation>
        <location evidence="1">Membrane</location>
    </subcellularLocation>
</comment>
<evidence type="ECO:0000256" key="10">
    <source>
        <dbReference type="SAM" id="SignalP"/>
    </source>
</evidence>
<accession>A0A6P4FRW6</accession>
<dbReference type="SUPFAM" id="SSF53822">
    <property type="entry name" value="Periplasmic binding protein-like I"/>
    <property type="match status" value="1"/>
</dbReference>
<organism evidence="12">
    <name type="scientific">Drosophila rhopaloa</name>
    <name type="common">Fruit fly</name>
    <dbReference type="NCBI Taxonomy" id="1041015"/>
    <lineage>
        <taxon>Eukaryota</taxon>
        <taxon>Metazoa</taxon>
        <taxon>Ecdysozoa</taxon>
        <taxon>Arthropoda</taxon>
        <taxon>Hexapoda</taxon>
        <taxon>Insecta</taxon>
        <taxon>Pterygota</taxon>
        <taxon>Neoptera</taxon>
        <taxon>Endopterygota</taxon>
        <taxon>Diptera</taxon>
        <taxon>Brachycera</taxon>
        <taxon>Muscomorpha</taxon>
        <taxon>Ephydroidea</taxon>
        <taxon>Drosophilidae</taxon>
        <taxon>Drosophila</taxon>
        <taxon>Sophophora</taxon>
    </lineage>
</organism>
<feature type="chain" id="PRO_5028100009" evidence="10">
    <location>
        <begin position="35"/>
        <end position="354"/>
    </location>
</feature>
<dbReference type="PANTHER" id="PTHR10519">
    <property type="entry name" value="GABA-B RECEPTOR"/>
    <property type="match status" value="1"/>
</dbReference>
<evidence type="ECO:0000256" key="9">
    <source>
        <dbReference type="SAM" id="MobiDB-lite"/>
    </source>
</evidence>
<keyword evidence="6 12" id="KW-0675">Receptor</keyword>
<evidence type="ECO:0000256" key="2">
    <source>
        <dbReference type="ARBA" id="ARBA00022692"/>
    </source>
</evidence>
<dbReference type="InterPro" id="IPR002455">
    <property type="entry name" value="GPCR3_GABA-B"/>
</dbReference>
<dbReference type="RefSeq" id="XP_016992249.1">
    <property type="nucleotide sequence ID" value="XM_017136760.1"/>
</dbReference>
<evidence type="ECO:0000256" key="6">
    <source>
        <dbReference type="ARBA" id="ARBA00023170"/>
    </source>
</evidence>
<evidence type="ECO:0000256" key="3">
    <source>
        <dbReference type="ARBA" id="ARBA00022989"/>
    </source>
</evidence>
<feature type="signal peptide" evidence="10">
    <location>
        <begin position="1"/>
        <end position="34"/>
    </location>
</feature>